<dbReference type="AlphaFoldDB" id="A0A4R4K394"/>
<comment type="catalytic activity">
    <reaction evidence="6">
        <text>L-aspartate + L-glutamine + ATP + H2O = L-asparagine + L-glutamate + AMP + diphosphate + H(+)</text>
        <dbReference type="Rhea" id="RHEA:12228"/>
        <dbReference type="ChEBI" id="CHEBI:15377"/>
        <dbReference type="ChEBI" id="CHEBI:15378"/>
        <dbReference type="ChEBI" id="CHEBI:29985"/>
        <dbReference type="ChEBI" id="CHEBI:29991"/>
        <dbReference type="ChEBI" id="CHEBI:30616"/>
        <dbReference type="ChEBI" id="CHEBI:33019"/>
        <dbReference type="ChEBI" id="CHEBI:58048"/>
        <dbReference type="ChEBI" id="CHEBI:58359"/>
        <dbReference type="ChEBI" id="CHEBI:456215"/>
        <dbReference type="EC" id="6.3.5.4"/>
    </reaction>
</comment>
<dbReference type="RefSeq" id="WP_132120553.1">
    <property type="nucleotide sequence ID" value="NZ_SMJU01000013.1"/>
</dbReference>
<feature type="binding site" evidence="7">
    <location>
        <position position="98"/>
    </location>
    <ligand>
        <name>L-glutamine</name>
        <dbReference type="ChEBI" id="CHEBI:58359"/>
    </ligand>
</feature>
<feature type="domain" description="Glutamine amidotransferase type-2" evidence="8">
    <location>
        <begin position="1"/>
        <end position="211"/>
    </location>
</feature>
<evidence type="ECO:0000256" key="4">
    <source>
        <dbReference type="ARBA" id="ARBA00022741"/>
    </source>
</evidence>
<dbReference type="SUPFAM" id="SSF56235">
    <property type="entry name" value="N-terminal nucleophile aminohydrolases (Ntn hydrolases)"/>
    <property type="match status" value="1"/>
</dbReference>
<organism evidence="9 10">
    <name type="scientific">Arundinibacter roseus</name>
    <dbReference type="NCBI Taxonomy" id="2070510"/>
    <lineage>
        <taxon>Bacteria</taxon>
        <taxon>Pseudomonadati</taxon>
        <taxon>Bacteroidota</taxon>
        <taxon>Cytophagia</taxon>
        <taxon>Cytophagales</taxon>
        <taxon>Spirosomataceae</taxon>
        <taxon>Arundinibacter</taxon>
    </lineage>
</organism>
<evidence type="ECO:0000313" key="10">
    <source>
        <dbReference type="Proteomes" id="UP000295706"/>
    </source>
</evidence>
<dbReference type="GO" id="GO:0006529">
    <property type="term" value="P:asparagine biosynthetic process"/>
    <property type="evidence" value="ECO:0007669"/>
    <property type="project" value="InterPro"/>
</dbReference>
<evidence type="ECO:0000256" key="7">
    <source>
        <dbReference type="PIRSR" id="PIRSR001589-2"/>
    </source>
</evidence>
<dbReference type="SUPFAM" id="SSF52402">
    <property type="entry name" value="Adenine nucleotide alpha hydrolases-like"/>
    <property type="match status" value="1"/>
</dbReference>
<evidence type="ECO:0000259" key="8">
    <source>
        <dbReference type="PROSITE" id="PS51278"/>
    </source>
</evidence>
<dbReference type="GO" id="GO:0004066">
    <property type="term" value="F:asparagine synthase (glutamine-hydrolyzing) activity"/>
    <property type="evidence" value="ECO:0007669"/>
    <property type="project" value="UniProtKB-EC"/>
</dbReference>
<comment type="caution">
    <text evidence="9">The sequence shown here is derived from an EMBL/GenBank/DDBJ whole genome shotgun (WGS) entry which is preliminary data.</text>
</comment>
<evidence type="ECO:0000313" key="9">
    <source>
        <dbReference type="EMBL" id="TDB61790.1"/>
    </source>
</evidence>
<reference evidence="9 10" key="1">
    <citation type="submission" date="2019-02" db="EMBL/GenBank/DDBJ databases">
        <title>Arundinibacter roseus gen. nov., sp. nov., a new member of the family Cytophagaceae.</title>
        <authorList>
            <person name="Szuroczki S."/>
            <person name="Khayer B."/>
            <person name="Sproer C."/>
            <person name="Toumi M."/>
            <person name="Szabo A."/>
            <person name="Felfoldi T."/>
            <person name="Schumann P."/>
            <person name="Toth E."/>
        </authorList>
    </citation>
    <scope>NUCLEOTIDE SEQUENCE [LARGE SCALE GENOMIC DNA]</scope>
    <source>
        <strain evidence="9 10">DMA-k-7a</strain>
    </source>
</reference>
<dbReference type="PANTHER" id="PTHR43284:SF1">
    <property type="entry name" value="ASPARAGINE SYNTHETASE"/>
    <property type="match status" value="1"/>
</dbReference>
<dbReference type="InterPro" id="IPR006426">
    <property type="entry name" value="Asn_synth_AEB"/>
</dbReference>
<keyword evidence="5 7" id="KW-0067">ATP-binding</keyword>
<dbReference type="Gene3D" id="3.40.50.620">
    <property type="entry name" value="HUPs"/>
    <property type="match status" value="1"/>
</dbReference>
<dbReference type="Pfam" id="PF00733">
    <property type="entry name" value="Asn_synthase"/>
    <property type="match status" value="1"/>
</dbReference>
<sequence>MSIAFGSIFPDQQLVEDSSLHAMYAGICQLPHERFSIQTEQNAGFGLAHTYATPESVFEQMPQILSEPQLLFMAQGRLDNRSELSRALDLRLHDQLTDGELIKQAYLRWGKSAPGRLLGDWSFMVYCFKTKSLFLARDQHGYTSLFYTHDSNRFAFSSSVKCLLTLPGFEKKLNEERFVRMLTLWPGGTLEHVYQGIFSVPPAHTLHFQDGKAIIERYWFPENTPLLRYKNTCDYTEELREILTQAIQDRLRSHKPVACMLSGGFDSGTVAYLTAQLMGQRHQRLTTFSHVPQFAGKSATDTTCMFADERPYMESTVRASGSIDPQFLTSMHISPLEGIDLALDCYEDVLHAASNAFWLMDINQTAAQKGFGTLLTGENGNGGISFTGIDYLLPVWNTTLLKKPLQTLKTSLLKPLFLKYYPSYFHQQPNSILSYARAGFLNKARTAEYRIVEDIEKKNRSFTPYYTTASAKQRDILMIGYNPRCQYGASESQYFGIEKRDPTGDVRVLNYCLSIPNSAFFDENRSNKQIVRQMMKDRLPAKILNETRTGQQSADIQQRVRKDRGRMTDLLEAFDKNEYVKHLIDTKALKNSWKQHLETDFRDSQLPTQTLLKTVYFASFLTRIHC</sequence>
<dbReference type="InterPro" id="IPR001962">
    <property type="entry name" value="Asn_synthase"/>
</dbReference>
<evidence type="ECO:0000256" key="2">
    <source>
        <dbReference type="ARBA" id="ARBA00005752"/>
    </source>
</evidence>
<dbReference type="InterPro" id="IPR051786">
    <property type="entry name" value="ASN_synthetase/amidase"/>
</dbReference>
<dbReference type="Pfam" id="PF13537">
    <property type="entry name" value="GATase_7"/>
    <property type="match status" value="1"/>
</dbReference>
<comment type="similarity">
    <text evidence="2">Belongs to the asparagine synthetase family.</text>
</comment>
<keyword evidence="10" id="KW-1185">Reference proteome</keyword>
<evidence type="ECO:0000256" key="3">
    <source>
        <dbReference type="ARBA" id="ARBA00012737"/>
    </source>
</evidence>
<gene>
    <name evidence="9" type="ORF">EZE20_18770</name>
</gene>
<dbReference type="PROSITE" id="PS51278">
    <property type="entry name" value="GATASE_TYPE_2"/>
    <property type="match status" value="1"/>
</dbReference>
<proteinExistence type="inferred from homology"/>
<dbReference type="Proteomes" id="UP000295706">
    <property type="component" value="Unassembled WGS sequence"/>
</dbReference>
<protein>
    <recommendedName>
        <fullName evidence="3">asparagine synthase (glutamine-hydrolyzing)</fullName>
        <ecNumber evidence="3">6.3.5.4</ecNumber>
    </recommendedName>
</protein>
<dbReference type="OrthoDB" id="9763290at2"/>
<dbReference type="GO" id="GO:0005524">
    <property type="term" value="F:ATP binding"/>
    <property type="evidence" value="ECO:0007669"/>
    <property type="project" value="UniProtKB-KW"/>
</dbReference>
<dbReference type="Gene3D" id="3.60.20.10">
    <property type="entry name" value="Glutamine Phosphoribosylpyrophosphate, subunit 1, domain 1"/>
    <property type="match status" value="1"/>
</dbReference>
<dbReference type="InterPro" id="IPR014729">
    <property type="entry name" value="Rossmann-like_a/b/a_fold"/>
</dbReference>
<dbReference type="InterPro" id="IPR017932">
    <property type="entry name" value="GATase_2_dom"/>
</dbReference>
<evidence type="ECO:0000256" key="1">
    <source>
        <dbReference type="ARBA" id="ARBA00005187"/>
    </source>
</evidence>
<dbReference type="EMBL" id="SMJU01000013">
    <property type="protein sequence ID" value="TDB61790.1"/>
    <property type="molecule type" value="Genomic_DNA"/>
</dbReference>
<evidence type="ECO:0000256" key="6">
    <source>
        <dbReference type="ARBA" id="ARBA00048741"/>
    </source>
</evidence>
<dbReference type="EC" id="6.3.5.4" evidence="3"/>
<dbReference type="PANTHER" id="PTHR43284">
    <property type="entry name" value="ASPARAGINE SYNTHETASE (GLUTAMINE-HYDROLYZING)"/>
    <property type="match status" value="1"/>
</dbReference>
<evidence type="ECO:0000256" key="5">
    <source>
        <dbReference type="ARBA" id="ARBA00022840"/>
    </source>
</evidence>
<name>A0A4R4K394_9BACT</name>
<comment type="pathway">
    <text evidence="1">Amino-acid biosynthesis; L-asparagine biosynthesis; L-asparagine from L-aspartate (L-Gln route): step 1/1.</text>
</comment>
<dbReference type="PIRSF" id="PIRSF001589">
    <property type="entry name" value="Asn_synthetase_glu-h"/>
    <property type="match status" value="1"/>
</dbReference>
<dbReference type="InterPro" id="IPR029055">
    <property type="entry name" value="Ntn_hydrolases_N"/>
</dbReference>
<keyword evidence="4 7" id="KW-0547">Nucleotide-binding</keyword>
<accession>A0A4R4K394</accession>